<dbReference type="AlphaFoldDB" id="A0A179V495"/>
<dbReference type="Proteomes" id="UP000186919">
    <property type="component" value="Unassembled WGS sequence"/>
</dbReference>
<evidence type="ECO:0000256" key="1">
    <source>
        <dbReference type="ARBA" id="ARBA00008645"/>
    </source>
</evidence>
<comment type="caution">
    <text evidence="4">The sequence shown here is derived from an EMBL/GenBank/DDBJ whole genome shotgun (WGS) entry which is preliminary data.</text>
</comment>
<gene>
    <name evidence="4" type="ORF">AWB85_18870</name>
</gene>
<dbReference type="InterPro" id="IPR050261">
    <property type="entry name" value="FrsA_esterase"/>
</dbReference>
<dbReference type="InterPro" id="IPR022742">
    <property type="entry name" value="Hydrolase_4"/>
</dbReference>
<reference evidence="4 5" key="1">
    <citation type="submission" date="2016-01" db="EMBL/GenBank/DDBJ databases">
        <title>Mycobacterium immunogenum strain CD11_6 genome sequencing and assembly.</title>
        <authorList>
            <person name="Kaur G."/>
            <person name="Nair G.R."/>
            <person name="Mayilraj S."/>
        </authorList>
    </citation>
    <scope>NUCLEOTIDE SEQUENCE [LARGE SCALE GENOMIC DNA]</scope>
    <source>
        <strain evidence="4 5">CD11-6</strain>
    </source>
</reference>
<dbReference type="EMBL" id="LQYE01000032">
    <property type="protein sequence ID" value="OAT66748.1"/>
    <property type="molecule type" value="Genomic_DNA"/>
</dbReference>
<dbReference type="RefSeq" id="WP_064633923.1">
    <property type="nucleotide sequence ID" value="NZ_LQYE01000032.1"/>
</dbReference>
<dbReference type="InterPro" id="IPR029058">
    <property type="entry name" value="AB_hydrolase_fold"/>
</dbReference>
<dbReference type="SUPFAM" id="SSF53474">
    <property type="entry name" value="alpha/beta-Hydrolases"/>
    <property type="match status" value="1"/>
</dbReference>
<dbReference type="GO" id="GO:0052689">
    <property type="term" value="F:carboxylic ester hydrolase activity"/>
    <property type="evidence" value="ECO:0007669"/>
    <property type="project" value="UniProtKB-ARBA"/>
</dbReference>
<dbReference type="Pfam" id="PF12146">
    <property type="entry name" value="Hydrolase_4"/>
    <property type="match status" value="1"/>
</dbReference>
<dbReference type="PANTHER" id="PTHR22946:SF9">
    <property type="entry name" value="POLYKETIDE TRANSFERASE AF380"/>
    <property type="match status" value="1"/>
</dbReference>
<dbReference type="Gene3D" id="1.10.10.800">
    <property type="match status" value="1"/>
</dbReference>
<evidence type="ECO:0000313" key="4">
    <source>
        <dbReference type="EMBL" id="OAT66748.1"/>
    </source>
</evidence>
<sequence>MNRQSVRFNSHGIDCDAWLYRATASVDAAPIVVMAHGVGGTKDSGLEPFAERLAEAGVHALAFDYRGFGSSEGFPRQQVSFSHQIGDYHAAVNFAARLPGVDPRRIVLWGVSLAGGHVLAVAGSRNDIAAVVSVTPLVDGIAAAKSAVGQHSAATLLRSAVTGIRSRIGREQHTIPIVGRPGELAALTVDGYYEAHLAMAGPAWRNEIDATVGTQLASYRPARYASRINCPTLVQIADFDRAAPPHAAAKAAFKARAEVRHYPCDHFGVYQGQEYFDAVIDHQIRFLARHLGVTVASFSEAVHG</sequence>
<accession>A0A179V495</accession>
<name>A0A179V495_9MYCO</name>
<proteinExistence type="inferred from homology"/>
<comment type="similarity">
    <text evidence="1">Belongs to the AB hydrolase superfamily.</text>
</comment>
<dbReference type="PANTHER" id="PTHR22946">
    <property type="entry name" value="DIENELACTONE HYDROLASE DOMAIN-CONTAINING PROTEIN-RELATED"/>
    <property type="match status" value="1"/>
</dbReference>
<evidence type="ECO:0000313" key="5">
    <source>
        <dbReference type="Proteomes" id="UP000186919"/>
    </source>
</evidence>
<organism evidence="4 5">
    <name type="scientific">Mycobacteroides immunogenum</name>
    <dbReference type="NCBI Taxonomy" id="83262"/>
    <lineage>
        <taxon>Bacteria</taxon>
        <taxon>Bacillati</taxon>
        <taxon>Actinomycetota</taxon>
        <taxon>Actinomycetes</taxon>
        <taxon>Mycobacteriales</taxon>
        <taxon>Mycobacteriaceae</taxon>
        <taxon>Mycobacteroides</taxon>
    </lineage>
</organism>
<evidence type="ECO:0000256" key="2">
    <source>
        <dbReference type="ARBA" id="ARBA00022801"/>
    </source>
</evidence>
<keyword evidence="2 4" id="KW-0378">Hydrolase</keyword>
<dbReference type="Gene3D" id="3.40.50.1820">
    <property type="entry name" value="alpha/beta hydrolase"/>
    <property type="match status" value="1"/>
</dbReference>
<feature type="domain" description="Serine aminopeptidase S33" evidence="3">
    <location>
        <begin position="30"/>
        <end position="256"/>
    </location>
</feature>
<protein>
    <submittedName>
        <fullName evidence="4">Alpha/beta hydrolase</fullName>
    </submittedName>
</protein>
<evidence type="ECO:0000259" key="3">
    <source>
        <dbReference type="Pfam" id="PF12146"/>
    </source>
</evidence>